<organism evidence="1">
    <name type="scientific">Rhizophora mucronata</name>
    <name type="common">Asiatic mangrove</name>
    <dbReference type="NCBI Taxonomy" id="61149"/>
    <lineage>
        <taxon>Eukaryota</taxon>
        <taxon>Viridiplantae</taxon>
        <taxon>Streptophyta</taxon>
        <taxon>Embryophyta</taxon>
        <taxon>Tracheophyta</taxon>
        <taxon>Spermatophyta</taxon>
        <taxon>Magnoliopsida</taxon>
        <taxon>eudicotyledons</taxon>
        <taxon>Gunneridae</taxon>
        <taxon>Pentapetalae</taxon>
        <taxon>rosids</taxon>
        <taxon>fabids</taxon>
        <taxon>Malpighiales</taxon>
        <taxon>Rhizophoraceae</taxon>
        <taxon>Rhizophora</taxon>
    </lineage>
</organism>
<accession>A0A2P2J7X9</accession>
<sequence>MESIERPPFKLQPNSARSLRIPTRACEGEDGGVSDTSGFSSVVKDGGGVRKLATPRSCRPIVCLKTHRSSFTPPLLFVCLLGLFN</sequence>
<proteinExistence type="predicted"/>
<protein>
    <submittedName>
        <fullName evidence="1">Uncharacterized protein</fullName>
    </submittedName>
</protein>
<dbReference type="AlphaFoldDB" id="A0A2P2J7X9"/>
<name>A0A2P2J7X9_RHIMU</name>
<dbReference type="EMBL" id="GGEC01009109">
    <property type="protein sequence ID" value="MBW89592.1"/>
    <property type="molecule type" value="Transcribed_RNA"/>
</dbReference>
<reference evidence="1" key="1">
    <citation type="submission" date="2018-02" db="EMBL/GenBank/DDBJ databases">
        <title>Rhizophora mucronata_Transcriptome.</title>
        <authorList>
            <person name="Meera S.P."/>
            <person name="Sreeshan A."/>
            <person name="Augustine A."/>
        </authorList>
    </citation>
    <scope>NUCLEOTIDE SEQUENCE</scope>
    <source>
        <tissue evidence="1">Leaf</tissue>
    </source>
</reference>
<evidence type="ECO:0000313" key="1">
    <source>
        <dbReference type="EMBL" id="MBW89592.1"/>
    </source>
</evidence>